<protein>
    <submittedName>
        <fullName evidence="7">Sugar transporter</fullName>
    </submittedName>
</protein>
<feature type="transmembrane region" description="Helical" evidence="6">
    <location>
        <begin position="34"/>
        <end position="52"/>
    </location>
</feature>
<dbReference type="Pfam" id="PF01943">
    <property type="entry name" value="Polysacc_synt"/>
    <property type="match status" value="1"/>
</dbReference>
<evidence type="ECO:0000256" key="2">
    <source>
        <dbReference type="ARBA" id="ARBA00022475"/>
    </source>
</evidence>
<keyword evidence="4 6" id="KW-1133">Transmembrane helix</keyword>
<evidence type="ECO:0000256" key="6">
    <source>
        <dbReference type="SAM" id="Phobius"/>
    </source>
</evidence>
<feature type="transmembrane region" description="Helical" evidence="6">
    <location>
        <begin position="436"/>
        <end position="454"/>
    </location>
</feature>
<keyword evidence="7" id="KW-0813">Transport</keyword>
<keyword evidence="3 6" id="KW-0812">Transmembrane</keyword>
<feature type="transmembrane region" description="Helical" evidence="6">
    <location>
        <begin position="411"/>
        <end position="430"/>
    </location>
</feature>
<feature type="transmembrane region" description="Helical" evidence="6">
    <location>
        <begin position="7"/>
        <end position="28"/>
    </location>
</feature>
<dbReference type="PANTHER" id="PTHR30250">
    <property type="entry name" value="PST FAMILY PREDICTED COLANIC ACID TRANSPORTER"/>
    <property type="match status" value="1"/>
</dbReference>
<comment type="subcellular location">
    <subcellularLocation>
        <location evidence="1">Cell membrane</location>
        <topology evidence="1">Multi-pass membrane protein</topology>
    </subcellularLocation>
</comment>
<dbReference type="Proteomes" id="UP000031433">
    <property type="component" value="Unassembled WGS sequence"/>
</dbReference>
<feature type="transmembrane region" description="Helical" evidence="6">
    <location>
        <begin position="324"/>
        <end position="346"/>
    </location>
</feature>
<gene>
    <name evidence="7" type="ORF">SE37_00955</name>
</gene>
<keyword evidence="7" id="KW-0762">Sugar transport</keyword>
<accession>A0A0C1R0S8</accession>
<feature type="transmembrane region" description="Helical" evidence="6">
    <location>
        <begin position="168"/>
        <end position="185"/>
    </location>
</feature>
<feature type="transmembrane region" description="Helical" evidence="6">
    <location>
        <begin position="282"/>
        <end position="304"/>
    </location>
</feature>
<comment type="caution">
    <text evidence="7">The sequence shown here is derived from an EMBL/GenBank/DDBJ whole genome shotgun (WGS) entry which is preliminary data.</text>
</comment>
<dbReference type="PANTHER" id="PTHR30250:SF31">
    <property type="entry name" value="INNER MEMBRANE PROTEIN YGHQ"/>
    <property type="match status" value="1"/>
</dbReference>
<keyword evidence="8" id="KW-1185">Reference proteome</keyword>
<feature type="transmembrane region" description="Helical" evidence="6">
    <location>
        <begin position="73"/>
        <end position="100"/>
    </location>
</feature>
<keyword evidence="2" id="KW-1003">Cell membrane</keyword>
<organism evidence="7 8">
    <name type="scientific">Geobacter soli</name>
    <dbReference type="NCBI Taxonomy" id="1510391"/>
    <lineage>
        <taxon>Bacteria</taxon>
        <taxon>Pseudomonadati</taxon>
        <taxon>Thermodesulfobacteriota</taxon>
        <taxon>Desulfuromonadia</taxon>
        <taxon>Geobacterales</taxon>
        <taxon>Geobacteraceae</taxon>
        <taxon>Geobacter</taxon>
    </lineage>
</organism>
<evidence type="ECO:0000313" key="7">
    <source>
        <dbReference type="EMBL" id="KIE44106.1"/>
    </source>
</evidence>
<feature type="transmembrane region" description="Helical" evidence="6">
    <location>
        <begin position="106"/>
        <end position="131"/>
    </location>
</feature>
<dbReference type="InterPro" id="IPR002797">
    <property type="entry name" value="Polysacc_synth"/>
</dbReference>
<name>A0A0C1R0S8_9BACT</name>
<dbReference type="AlphaFoldDB" id="A0A0C1R0S8"/>
<evidence type="ECO:0000256" key="3">
    <source>
        <dbReference type="ARBA" id="ARBA00022692"/>
    </source>
</evidence>
<evidence type="ECO:0000256" key="5">
    <source>
        <dbReference type="ARBA" id="ARBA00023136"/>
    </source>
</evidence>
<dbReference type="GO" id="GO:0005886">
    <property type="term" value="C:plasma membrane"/>
    <property type="evidence" value="ECO:0007669"/>
    <property type="project" value="UniProtKB-SubCell"/>
</dbReference>
<feature type="transmembrane region" description="Helical" evidence="6">
    <location>
        <begin position="138"/>
        <end position="156"/>
    </location>
</feature>
<evidence type="ECO:0000256" key="4">
    <source>
        <dbReference type="ARBA" id="ARBA00022989"/>
    </source>
</evidence>
<reference evidence="7 8" key="1">
    <citation type="submission" date="2015-01" db="EMBL/GenBank/DDBJ databases">
        <title>Genome sequence of the anaerobic bacterium Geobacter soli GSS01, a dissimilatory Fe(III) reducer from soil.</title>
        <authorList>
            <person name="Yang G."/>
            <person name="Zhou S."/>
        </authorList>
    </citation>
    <scope>NUCLEOTIDE SEQUENCE [LARGE SCALE GENOMIC DNA]</scope>
    <source>
        <strain evidence="7 8">GSS01</strain>
    </source>
</reference>
<proteinExistence type="predicted"/>
<dbReference type="EMBL" id="JXBL01000001">
    <property type="protein sequence ID" value="KIE44106.1"/>
    <property type="molecule type" value="Genomic_DNA"/>
</dbReference>
<keyword evidence="5 6" id="KW-0472">Membrane</keyword>
<dbReference type="InterPro" id="IPR050833">
    <property type="entry name" value="Poly_Biosynth_Transport"/>
</dbReference>
<evidence type="ECO:0000256" key="1">
    <source>
        <dbReference type="ARBA" id="ARBA00004651"/>
    </source>
</evidence>
<sequence>MDGKLTFRAVAEAVALLLGAASMIYMSRVVGPEYVGFSAATSAVLLLLARFADGGLTALSSQRLARDDDTLGSLLALTVPPKIALSCAVIAATLLVARLAGIDPRLAYFLSTAVFLIFFEVFSPAWVFVALGEINTASFIRVAQSSIYALVVFAFIRSPLDWQKLPYIMVLNSALGCVLALLFLGRRRVLSLDRRQFGPAYGRKIRQAFAESRHFLKADLSLYVFTTSDRLILYYFATPHAVGIYEAAYKIINPFYAISSIVTPTMFRPLAQSFKQGTPAAVLSRFTFLMLVGTVPLGFFLLLFSDSIIMTLYGPSFSESIACLQVLGFAISLGYAAGAIVLPFSAWNMAREYGATMTYGNIFNVLLNVALIPSLGGVGAALSTVAAKLAVALAAYRHFRNVTDYPILSDLLLFAVMACAPLLLVLALGLAVENAVILMAVYAASYAALVLVLVRTRYSRLWKDAV</sequence>
<evidence type="ECO:0000313" key="8">
    <source>
        <dbReference type="Proteomes" id="UP000031433"/>
    </source>
</evidence>